<proteinExistence type="predicted"/>
<dbReference type="Pfam" id="PF05929">
    <property type="entry name" value="Phage_GPO"/>
    <property type="match status" value="1"/>
</dbReference>
<evidence type="ECO:0000256" key="1">
    <source>
        <dbReference type="SAM" id="MobiDB-lite"/>
    </source>
</evidence>
<dbReference type="Proteomes" id="UP000694660">
    <property type="component" value="Unassembled WGS sequence"/>
</dbReference>
<dbReference type="RefSeq" id="WP_214361408.1">
    <property type="nucleotide sequence ID" value="NZ_JAEKFT010000010.1"/>
</dbReference>
<organism evidence="2 3">
    <name type="scientific">Denitromonas iodatirespirans</name>
    <dbReference type="NCBI Taxonomy" id="2795389"/>
    <lineage>
        <taxon>Bacteria</taxon>
        <taxon>Pseudomonadati</taxon>
        <taxon>Pseudomonadota</taxon>
        <taxon>Betaproteobacteria</taxon>
        <taxon>Rhodocyclales</taxon>
        <taxon>Zoogloeaceae</taxon>
        <taxon>Denitromonas</taxon>
    </lineage>
</organism>
<keyword evidence="3" id="KW-1185">Reference proteome</keyword>
<comment type="caution">
    <text evidence="2">The sequence shown here is derived from an EMBL/GenBank/DDBJ whole genome shotgun (WGS) entry which is preliminary data.</text>
</comment>
<name>A0A944DC26_DENI1</name>
<accession>A0A944DC26</accession>
<gene>
    <name evidence="2" type="ORF">I8J34_10765</name>
</gene>
<evidence type="ECO:0000313" key="3">
    <source>
        <dbReference type="Proteomes" id="UP000694660"/>
    </source>
</evidence>
<reference evidence="3" key="1">
    <citation type="journal article" date="2022" name="ISME J.">
        <title>Genetic and phylogenetic analysis of dissimilatory iodate-reducing bacteria identifies potential niches across the world's oceans.</title>
        <authorList>
            <person name="Reyes-Umana V."/>
            <person name="Henning Z."/>
            <person name="Lee K."/>
            <person name="Barnum T.P."/>
            <person name="Coates J.D."/>
        </authorList>
    </citation>
    <scope>NUCLEOTIDE SEQUENCE [LARGE SCALE GENOMIC DNA]</scope>
    <source>
        <strain evidence="3">IR12</strain>
    </source>
</reference>
<sequence>MAKTKFFRVMTEGATTDGRKIPRKWIEQMAANYDPAIYGARIWLEHLRGLWPDSEFRAYGDVLALESRAVEDGKLALFAQFDVTDDLIAINKKRQKIYSSAEVSDDFAETGEAYLVGMAFTDSPASLGTEMLQFSAQAKDNPLAARKQHPDNLFTAATPFIIELEDDMTTEDKDTASKDGGTKTLLSKITGILSKDREEQKETVQKHSADVGEAMEALATAHAELAEKFSAATKADKATIDALSKQVETLSADLKKVTDDFVAFRDQLDNTEDDGAGRNKATGGDTKDPDAGL</sequence>
<dbReference type="AlphaFoldDB" id="A0A944DC26"/>
<dbReference type="InterPro" id="IPR009228">
    <property type="entry name" value="Capsid_scaffold_GpO"/>
</dbReference>
<evidence type="ECO:0000313" key="2">
    <source>
        <dbReference type="EMBL" id="MBT0961652.1"/>
    </source>
</evidence>
<feature type="region of interest" description="Disordered" evidence="1">
    <location>
        <begin position="265"/>
        <end position="293"/>
    </location>
</feature>
<protein>
    <submittedName>
        <fullName evidence="2">GPO family capsid scaffolding protein</fullName>
    </submittedName>
</protein>
<dbReference type="EMBL" id="JAEKFT010000010">
    <property type="protein sequence ID" value="MBT0961652.1"/>
    <property type="molecule type" value="Genomic_DNA"/>
</dbReference>